<dbReference type="EMBL" id="JAEACQ010000196">
    <property type="protein sequence ID" value="MBL7628855.1"/>
    <property type="molecule type" value="Genomic_DNA"/>
</dbReference>
<dbReference type="SUPFAM" id="SSF51230">
    <property type="entry name" value="Single hybrid motif"/>
    <property type="match status" value="1"/>
</dbReference>
<feature type="region of interest" description="Disordered" evidence="7">
    <location>
        <begin position="91"/>
        <end position="137"/>
    </location>
</feature>
<dbReference type="Gene3D" id="3.30.559.10">
    <property type="entry name" value="Chloramphenicol acetyltransferase-like domain"/>
    <property type="match status" value="1"/>
</dbReference>
<dbReference type="SUPFAM" id="SSF47005">
    <property type="entry name" value="Peripheral subunit-binding domain of 2-oxo acid dehydrogenase complex"/>
    <property type="match status" value="1"/>
</dbReference>
<evidence type="ECO:0000259" key="9">
    <source>
        <dbReference type="PROSITE" id="PS51826"/>
    </source>
</evidence>
<evidence type="ECO:0000256" key="5">
    <source>
        <dbReference type="ARBA" id="ARBA00023315"/>
    </source>
</evidence>
<dbReference type="Proteomes" id="UP000604475">
    <property type="component" value="Unassembled WGS sequence"/>
</dbReference>
<dbReference type="CDD" id="cd06849">
    <property type="entry name" value="lipoyl_domain"/>
    <property type="match status" value="1"/>
</dbReference>
<feature type="region of interest" description="Disordered" evidence="7">
    <location>
        <begin position="266"/>
        <end position="301"/>
    </location>
</feature>
<dbReference type="InterPro" id="IPR050743">
    <property type="entry name" value="2-oxoacid_DH_E2_comp"/>
</dbReference>
<dbReference type="InterPro" id="IPR004167">
    <property type="entry name" value="PSBD"/>
</dbReference>
<dbReference type="GO" id="GO:0016407">
    <property type="term" value="F:acetyltransferase activity"/>
    <property type="evidence" value="ECO:0007669"/>
    <property type="project" value="TreeGrafter"/>
</dbReference>
<evidence type="ECO:0000313" key="10">
    <source>
        <dbReference type="EMBL" id="MBL7628855.1"/>
    </source>
</evidence>
<accession>A0A937RH35</accession>
<keyword evidence="4 6" id="KW-0450">Lipoyl</keyword>
<dbReference type="Pfam" id="PF00198">
    <property type="entry name" value="2-oxoacid_dh"/>
    <property type="match status" value="1"/>
</dbReference>
<dbReference type="InterPro" id="IPR023213">
    <property type="entry name" value="CAT-like_dom_sf"/>
</dbReference>
<dbReference type="InterPro" id="IPR011053">
    <property type="entry name" value="Single_hybrid_motif"/>
</dbReference>
<dbReference type="InterPro" id="IPR000089">
    <property type="entry name" value="Biotin_lipoyl"/>
</dbReference>
<protein>
    <recommendedName>
        <fullName evidence="6">Dihydrolipoamide acetyltransferase component of pyruvate dehydrogenase complex</fullName>
        <ecNumber evidence="6">2.3.1.-</ecNumber>
    </recommendedName>
</protein>
<evidence type="ECO:0000313" key="11">
    <source>
        <dbReference type="Proteomes" id="UP000604475"/>
    </source>
</evidence>
<keyword evidence="5 6" id="KW-0012">Acyltransferase</keyword>
<gene>
    <name evidence="10" type="ORF">I7412_17160</name>
</gene>
<evidence type="ECO:0000256" key="2">
    <source>
        <dbReference type="ARBA" id="ARBA00007317"/>
    </source>
</evidence>
<comment type="cofactor">
    <cofactor evidence="1 6">
        <name>(R)-lipoate</name>
        <dbReference type="ChEBI" id="CHEBI:83088"/>
    </cofactor>
</comment>
<keyword evidence="3 6" id="KW-0808">Transferase</keyword>
<feature type="domain" description="Lipoyl-binding" evidence="8">
    <location>
        <begin position="13"/>
        <end position="88"/>
    </location>
</feature>
<feature type="compositionally biased region" description="Low complexity" evidence="7">
    <location>
        <begin position="96"/>
        <end position="112"/>
    </location>
</feature>
<dbReference type="GO" id="GO:0031405">
    <property type="term" value="F:lipoic acid binding"/>
    <property type="evidence" value="ECO:0007669"/>
    <property type="project" value="TreeGrafter"/>
</dbReference>
<feature type="domain" description="Peripheral subunit-binding (PSBD)" evidence="9">
    <location>
        <begin position="226"/>
        <end position="263"/>
    </location>
</feature>
<name>A0A937RH35_9ACTN</name>
<feature type="compositionally biased region" description="Low complexity" evidence="7">
    <location>
        <begin position="279"/>
        <end position="290"/>
    </location>
</feature>
<feature type="region of interest" description="Disordered" evidence="7">
    <location>
        <begin position="150"/>
        <end position="181"/>
    </location>
</feature>
<dbReference type="InterPro" id="IPR036625">
    <property type="entry name" value="E3-bd_dom_sf"/>
</dbReference>
<evidence type="ECO:0000256" key="7">
    <source>
        <dbReference type="SAM" id="MobiDB-lite"/>
    </source>
</evidence>
<dbReference type="AlphaFoldDB" id="A0A937RH35"/>
<evidence type="ECO:0000256" key="1">
    <source>
        <dbReference type="ARBA" id="ARBA00001938"/>
    </source>
</evidence>
<dbReference type="PANTHER" id="PTHR43178:SF5">
    <property type="entry name" value="LIPOAMIDE ACYLTRANSFERASE COMPONENT OF BRANCHED-CHAIN ALPHA-KETO ACID DEHYDROGENASE COMPLEX, MITOCHONDRIAL"/>
    <property type="match status" value="1"/>
</dbReference>
<dbReference type="InterPro" id="IPR001078">
    <property type="entry name" value="2-oxoacid_DH_actylTfrase"/>
</dbReference>
<dbReference type="Pfam" id="PF02817">
    <property type="entry name" value="E3_binding"/>
    <property type="match status" value="1"/>
</dbReference>
<dbReference type="EC" id="2.3.1.-" evidence="6"/>
<sequence>MNGSRDAAPATGVAEFALPDLGEGLTDAVVVRWLVEVGEPVEIDQPIVEVESAKALVEIPCPYAGIVESRHGRAGEVLAVGSPLVRVRERTGTVTGPSAGSASVGAPGPARPQAAFSAPLAGDLPRQPPAAGGPALVGFGPAAVEPAQAAGVARWRRRTPRIGGHQPALGIPRPNGAATSDDVVTSNGTRALDGAVRPTVAAVVPAGRAGRADAADSASAAVAPRVISPVVRRLAQTAGLDLGEVPATGAGGVVRRADVEHALAAARRAEHRPPPSPDPVASDPVTSDPVTSDPVTSPTVHRVPLATRRVVVERMVRSRREIPEATAWRDVDFTDLLAARDAINALNPDRPVSVPGLLARICVAGLARHPELNATVDTERDEIIRYPSVHLGFAIAGAAGLVVPVVRNADAMTAPRLTERLSELTTRARDRALTPAELTGGTFTINNHGALGTDGAVPIINHPEVAQLAVGRIAERPWVVNGEIHPRKVAQLTVAFDHRACDGSPVAGFITFLAHCVEQPLTMIAEL</sequence>
<dbReference type="Gene3D" id="2.40.50.100">
    <property type="match status" value="1"/>
</dbReference>
<comment type="caution">
    <text evidence="10">The sequence shown here is derived from an EMBL/GenBank/DDBJ whole genome shotgun (WGS) entry which is preliminary data.</text>
</comment>
<proteinExistence type="inferred from homology"/>
<dbReference type="PROSITE" id="PS51826">
    <property type="entry name" value="PSBD"/>
    <property type="match status" value="1"/>
</dbReference>
<dbReference type="GO" id="GO:0005737">
    <property type="term" value="C:cytoplasm"/>
    <property type="evidence" value="ECO:0007669"/>
    <property type="project" value="TreeGrafter"/>
</dbReference>
<organism evidence="10 11">
    <name type="scientific">Frankia nepalensis</name>
    <dbReference type="NCBI Taxonomy" id="1836974"/>
    <lineage>
        <taxon>Bacteria</taxon>
        <taxon>Bacillati</taxon>
        <taxon>Actinomycetota</taxon>
        <taxon>Actinomycetes</taxon>
        <taxon>Frankiales</taxon>
        <taxon>Frankiaceae</taxon>
        <taxon>Frankia</taxon>
    </lineage>
</organism>
<dbReference type="Gene3D" id="4.10.320.10">
    <property type="entry name" value="E3-binding domain"/>
    <property type="match status" value="1"/>
</dbReference>
<evidence type="ECO:0000256" key="3">
    <source>
        <dbReference type="ARBA" id="ARBA00022679"/>
    </source>
</evidence>
<dbReference type="PANTHER" id="PTHR43178">
    <property type="entry name" value="DIHYDROLIPOAMIDE ACETYLTRANSFERASE COMPONENT OF PYRUVATE DEHYDROGENASE COMPLEX"/>
    <property type="match status" value="1"/>
</dbReference>
<dbReference type="RefSeq" id="WP_202999222.1">
    <property type="nucleotide sequence ID" value="NZ_JADWYU010000196.1"/>
</dbReference>
<comment type="similarity">
    <text evidence="2 6">Belongs to the 2-oxoacid dehydrogenase family.</text>
</comment>
<evidence type="ECO:0000256" key="4">
    <source>
        <dbReference type="ARBA" id="ARBA00022823"/>
    </source>
</evidence>
<dbReference type="PROSITE" id="PS50968">
    <property type="entry name" value="BIOTINYL_LIPOYL"/>
    <property type="match status" value="1"/>
</dbReference>
<evidence type="ECO:0000259" key="8">
    <source>
        <dbReference type="PROSITE" id="PS50968"/>
    </source>
</evidence>
<keyword evidence="11" id="KW-1185">Reference proteome</keyword>
<dbReference type="SUPFAM" id="SSF52777">
    <property type="entry name" value="CoA-dependent acyltransferases"/>
    <property type="match status" value="1"/>
</dbReference>
<reference evidence="10" key="1">
    <citation type="submission" date="2020-12" db="EMBL/GenBank/DDBJ databases">
        <title>Genomic characterization of non-nitrogen-fixing Frankia strains.</title>
        <authorList>
            <person name="Carlos-Shanley C."/>
            <person name="Guerra T."/>
            <person name="Hahn D."/>
        </authorList>
    </citation>
    <scope>NUCLEOTIDE SEQUENCE</scope>
    <source>
        <strain evidence="10">CN6</strain>
    </source>
</reference>
<dbReference type="Pfam" id="PF00364">
    <property type="entry name" value="Biotin_lipoyl"/>
    <property type="match status" value="1"/>
</dbReference>
<evidence type="ECO:0000256" key="6">
    <source>
        <dbReference type="RuleBase" id="RU003423"/>
    </source>
</evidence>